<gene>
    <name evidence="2" type="ORF">HJG60_011858</name>
</gene>
<reference evidence="2 3" key="1">
    <citation type="journal article" date="2020" name="Nature">
        <title>Six reference-quality genomes reveal evolution of bat adaptations.</title>
        <authorList>
            <person name="Jebb D."/>
            <person name="Huang Z."/>
            <person name="Pippel M."/>
            <person name="Hughes G.M."/>
            <person name="Lavrichenko K."/>
            <person name="Devanna P."/>
            <person name="Winkler S."/>
            <person name="Jermiin L.S."/>
            <person name="Skirmuntt E.C."/>
            <person name="Katzourakis A."/>
            <person name="Burkitt-Gray L."/>
            <person name="Ray D.A."/>
            <person name="Sullivan K.A.M."/>
            <person name="Roscito J.G."/>
            <person name="Kirilenko B.M."/>
            <person name="Davalos L.M."/>
            <person name="Corthals A.P."/>
            <person name="Power M.L."/>
            <person name="Jones G."/>
            <person name="Ransome R.D."/>
            <person name="Dechmann D.K.N."/>
            <person name="Locatelli A.G."/>
            <person name="Puechmaille S.J."/>
            <person name="Fedrigo O."/>
            <person name="Jarvis E.D."/>
            <person name="Hiller M."/>
            <person name="Vernes S.C."/>
            <person name="Myers E.W."/>
            <person name="Teeling E.C."/>
        </authorList>
    </citation>
    <scope>NUCLEOTIDE SEQUENCE [LARGE SCALE GENOMIC DNA]</scope>
    <source>
        <strain evidence="2">Bat1K_MPI-CBG_1</strain>
    </source>
</reference>
<name>A0A833ZNW0_9CHIR</name>
<dbReference type="AlphaFoldDB" id="A0A833ZNW0"/>
<feature type="region of interest" description="Disordered" evidence="1">
    <location>
        <begin position="17"/>
        <end position="50"/>
    </location>
</feature>
<organism evidence="2 3">
    <name type="scientific">Phyllostomus discolor</name>
    <name type="common">pale spear-nosed bat</name>
    <dbReference type="NCBI Taxonomy" id="89673"/>
    <lineage>
        <taxon>Eukaryota</taxon>
        <taxon>Metazoa</taxon>
        <taxon>Chordata</taxon>
        <taxon>Craniata</taxon>
        <taxon>Vertebrata</taxon>
        <taxon>Euteleostomi</taxon>
        <taxon>Mammalia</taxon>
        <taxon>Eutheria</taxon>
        <taxon>Laurasiatheria</taxon>
        <taxon>Chiroptera</taxon>
        <taxon>Yangochiroptera</taxon>
        <taxon>Phyllostomidae</taxon>
        <taxon>Phyllostominae</taxon>
        <taxon>Phyllostomus</taxon>
    </lineage>
</organism>
<accession>A0A833ZNW0</accession>
<protein>
    <submittedName>
        <fullName evidence="2">Uncharacterized protein</fullName>
    </submittedName>
</protein>
<evidence type="ECO:0000313" key="2">
    <source>
        <dbReference type="EMBL" id="KAF6094760.1"/>
    </source>
</evidence>
<evidence type="ECO:0000256" key="1">
    <source>
        <dbReference type="SAM" id="MobiDB-lite"/>
    </source>
</evidence>
<proteinExistence type="predicted"/>
<sequence length="125" mass="13523">MEVSCPQPELTCQRGGLDTLQVDLPTPARPLDDSNVDPRPECHFTGHPEPGPFHSTVAVPDLQLLCEDALRLLLVLHVAATPGASLIKETAHSVCLLALQALLSRTDMADLAPKKEQTLFLPENI</sequence>
<comment type="caution">
    <text evidence="2">The sequence shown here is derived from an EMBL/GenBank/DDBJ whole genome shotgun (WGS) entry which is preliminary data.</text>
</comment>
<feature type="compositionally biased region" description="Basic and acidic residues" evidence="1">
    <location>
        <begin position="30"/>
        <end position="46"/>
    </location>
</feature>
<evidence type="ECO:0000313" key="3">
    <source>
        <dbReference type="Proteomes" id="UP000664940"/>
    </source>
</evidence>
<dbReference type="Proteomes" id="UP000664940">
    <property type="component" value="Unassembled WGS sequence"/>
</dbReference>
<dbReference type="EMBL" id="JABVXQ010000008">
    <property type="protein sequence ID" value="KAF6094760.1"/>
    <property type="molecule type" value="Genomic_DNA"/>
</dbReference>